<keyword evidence="3 7" id="KW-0378">Hydrolase</keyword>
<reference evidence="9" key="1">
    <citation type="journal article" date="2023" name="Mol. Phylogenet. Evol.">
        <title>Genome-scale phylogeny and comparative genomics of the fungal order Sordariales.</title>
        <authorList>
            <person name="Hensen N."/>
            <person name="Bonometti L."/>
            <person name="Westerberg I."/>
            <person name="Brannstrom I.O."/>
            <person name="Guillou S."/>
            <person name="Cros-Aarteil S."/>
            <person name="Calhoun S."/>
            <person name="Haridas S."/>
            <person name="Kuo A."/>
            <person name="Mondo S."/>
            <person name="Pangilinan J."/>
            <person name="Riley R."/>
            <person name="LaButti K."/>
            <person name="Andreopoulos B."/>
            <person name="Lipzen A."/>
            <person name="Chen C."/>
            <person name="Yan M."/>
            <person name="Daum C."/>
            <person name="Ng V."/>
            <person name="Clum A."/>
            <person name="Steindorff A."/>
            <person name="Ohm R.A."/>
            <person name="Martin F."/>
            <person name="Silar P."/>
            <person name="Natvig D.O."/>
            <person name="Lalanne C."/>
            <person name="Gautier V."/>
            <person name="Ament-Velasquez S.L."/>
            <person name="Kruys A."/>
            <person name="Hutchinson M.I."/>
            <person name="Powell A.J."/>
            <person name="Barry K."/>
            <person name="Miller A.N."/>
            <person name="Grigoriev I.V."/>
            <person name="Debuchy R."/>
            <person name="Gladieux P."/>
            <person name="Hiltunen Thoren M."/>
            <person name="Johannesson H."/>
        </authorList>
    </citation>
    <scope>NUCLEOTIDE SEQUENCE</scope>
    <source>
        <strain evidence="9">CBS 955.72</strain>
    </source>
</reference>
<feature type="short sequence motif" description="GXGXXG" evidence="7">
    <location>
        <begin position="237"/>
        <end position="242"/>
    </location>
</feature>
<evidence type="ECO:0000259" key="8">
    <source>
        <dbReference type="PROSITE" id="PS51635"/>
    </source>
</evidence>
<dbReference type="CDD" id="cd07199">
    <property type="entry name" value="Pat17_PNPLA8_PNPLA9_like"/>
    <property type="match status" value="1"/>
</dbReference>
<dbReference type="GO" id="GO:0047499">
    <property type="term" value="F:calcium-independent phospholipase A2 activity"/>
    <property type="evidence" value="ECO:0007669"/>
    <property type="project" value="TreeGrafter"/>
</dbReference>
<keyword evidence="1" id="KW-0479">Metal-binding</keyword>
<keyword evidence="9" id="KW-0808">Transferase</keyword>
<dbReference type="GO" id="GO:0046486">
    <property type="term" value="P:glycerolipid metabolic process"/>
    <property type="evidence" value="ECO:0007669"/>
    <property type="project" value="UniProtKB-ARBA"/>
</dbReference>
<organism evidence="9 10">
    <name type="scientific">Lasiosphaeria hispida</name>
    <dbReference type="NCBI Taxonomy" id="260671"/>
    <lineage>
        <taxon>Eukaryota</taxon>
        <taxon>Fungi</taxon>
        <taxon>Dikarya</taxon>
        <taxon>Ascomycota</taxon>
        <taxon>Pezizomycotina</taxon>
        <taxon>Sordariomycetes</taxon>
        <taxon>Sordariomycetidae</taxon>
        <taxon>Sordariales</taxon>
        <taxon>Lasiosphaeriaceae</taxon>
        <taxon>Lasiosphaeria</taxon>
    </lineage>
</organism>
<sequence length="699" mass="77381">MRNCHGVLLSDTGSGLDAAAPLLPAVVFSKDIRELCGRAVSQFLDRHSRCAFVSPVNGHRCANTRLGHAQGHQDRMGELLQTGPFVSDNFDSQAFLRVIETAVHSSMQEINQSMAPSGRREWRRYASKVHQTNLAELRSRDGFPYRTSEGEMRNNFAKNATVCYGCFFGRPEYRLPCDHVICAECVEDFDGTPESDRYPGVFVHDSCAACTATGDAWPYRIRVKPSLAGVRVLSLDGGGVRGIVQLVVLKRLEEQTGLGIPLGRFFDLMVGTSAGGVIALGLGVQGRTVPDCIERFRTFARTGFKEKTFTKGKLGLGWLARMVRTSIYHTEPLEVAMHTAFRPAFNQPVFGLQNPCRVAVTTTVNKELKLIANYNRGGKGRYLNSDMAVSYAARCTSAAPMFFEQAYYMGQECWDGGLKANNPIRLAATEPQQIWGEGVRFDFVLSVGSGHGSKPQTQPTPCVRQPWLAELLKTLLSTMDGERAWSEFHPVSEPRIRDRAVRLNVEFKTPVEPSLDDAKSIPDMEFAAQNHGFYHHHHPSGPSRSPEIAPLMGSTPVQLLACLAIQLRASMFFFEIDYIEQRKGMVVFRGWICCRLSPGEGGFAELMGMAKRFTVAGQHYPLETPSVHAPFKLGVVVQETDENLDKHVRIDVDFDQPHQAAISGFPMTIKSLLDHGRMCPDRYVLSTAAQEATEQGGTP</sequence>
<evidence type="ECO:0000256" key="6">
    <source>
        <dbReference type="ARBA" id="ARBA00023098"/>
    </source>
</evidence>
<dbReference type="GO" id="GO:0019369">
    <property type="term" value="P:arachidonate metabolic process"/>
    <property type="evidence" value="ECO:0007669"/>
    <property type="project" value="TreeGrafter"/>
</dbReference>
<evidence type="ECO:0000313" key="9">
    <source>
        <dbReference type="EMBL" id="KAK3349748.1"/>
    </source>
</evidence>
<protein>
    <submittedName>
        <fullName evidence="9">Acyl transferase/acyl hydrolase/lysophospholipase</fullName>
    </submittedName>
</protein>
<evidence type="ECO:0000256" key="1">
    <source>
        <dbReference type="ARBA" id="ARBA00022723"/>
    </source>
</evidence>
<dbReference type="Pfam" id="PF01734">
    <property type="entry name" value="Patatin"/>
    <property type="match status" value="1"/>
</dbReference>
<dbReference type="InterPro" id="IPR016035">
    <property type="entry name" value="Acyl_Trfase/lysoPLipase"/>
</dbReference>
<keyword evidence="4" id="KW-0862">Zinc</keyword>
<feature type="short sequence motif" description="DGA/G" evidence="7">
    <location>
        <begin position="415"/>
        <end position="417"/>
    </location>
</feature>
<proteinExistence type="predicted"/>
<dbReference type="PROSITE" id="PS51635">
    <property type="entry name" value="PNPLA"/>
    <property type="match status" value="1"/>
</dbReference>
<dbReference type="PANTHER" id="PTHR24185">
    <property type="entry name" value="CALCIUM-INDEPENDENT PHOSPHOLIPASE A2-GAMMA"/>
    <property type="match status" value="1"/>
</dbReference>
<feature type="active site" description="Proton acceptor" evidence="7">
    <location>
        <position position="415"/>
    </location>
</feature>
<dbReference type="GO" id="GO:0008270">
    <property type="term" value="F:zinc ion binding"/>
    <property type="evidence" value="ECO:0007669"/>
    <property type="project" value="UniProtKB-KW"/>
</dbReference>
<dbReference type="PROSITE" id="PS00518">
    <property type="entry name" value="ZF_RING_1"/>
    <property type="match status" value="1"/>
</dbReference>
<feature type="active site" description="Nucleophile" evidence="7">
    <location>
        <position position="273"/>
    </location>
</feature>
<dbReference type="AlphaFoldDB" id="A0AAJ0MCQ1"/>
<evidence type="ECO:0000313" key="10">
    <source>
        <dbReference type="Proteomes" id="UP001275084"/>
    </source>
</evidence>
<gene>
    <name evidence="9" type="ORF">B0T25DRAFT_505018</name>
</gene>
<dbReference type="GO" id="GO:0016042">
    <property type="term" value="P:lipid catabolic process"/>
    <property type="evidence" value="ECO:0007669"/>
    <property type="project" value="UniProtKB-UniRule"/>
</dbReference>
<evidence type="ECO:0000256" key="2">
    <source>
        <dbReference type="ARBA" id="ARBA00022771"/>
    </source>
</evidence>
<comment type="caution">
    <text evidence="9">The sequence shown here is derived from an EMBL/GenBank/DDBJ whole genome shotgun (WGS) entry which is preliminary data.</text>
</comment>
<accession>A0AAJ0MCQ1</accession>
<dbReference type="PANTHER" id="PTHR24185:SF1">
    <property type="entry name" value="CALCIUM-INDEPENDENT PHOSPHOLIPASE A2-GAMMA"/>
    <property type="match status" value="1"/>
</dbReference>
<dbReference type="GO" id="GO:0016740">
    <property type="term" value="F:transferase activity"/>
    <property type="evidence" value="ECO:0007669"/>
    <property type="project" value="UniProtKB-KW"/>
</dbReference>
<keyword evidence="6 7" id="KW-0443">Lipid metabolism</keyword>
<dbReference type="SUPFAM" id="SSF52151">
    <property type="entry name" value="FabD/lysophospholipase-like"/>
    <property type="match status" value="1"/>
</dbReference>
<keyword evidence="2" id="KW-0863">Zinc-finger</keyword>
<name>A0AAJ0MCQ1_9PEZI</name>
<dbReference type="GO" id="GO:0016020">
    <property type="term" value="C:membrane"/>
    <property type="evidence" value="ECO:0007669"/>
    <property type="project" value="TreeGrafter"/>
</dbReference>
<evidence type="ECO:0000256" key="7">
    <source>
        <dbReference type="PROSITE-ProRule" id="PRU01161"/>
    </source>
</evidence>
<keyword evidence="10" id="KW-1185">Reference proteome</keyword>
<dbReference type="InterPro" id="IPR002641">
    <property type="entry name" value="PNPLA_dom"/>
</dbReference>
<reference evidence="9" key="2">
    <citation type="submission" date="2023-06" db="EMBL/GenBank/DDBJ databases">
        <authorList>
            <consortium name="Lawrence Berkeley National Laboratory"/>
            <person name="Haridas S."/>
            <person name="Hensen N."/>
            <person name="Bonometti L."/>
            <person name="Westerberg I."/>
            <person name="Brannstrom I.O."/>
            <person name="Guillou S."/>
            <person name="Cros-Aarteil S."/>
            <person name="Calhoun S."/>
            <person name="Kuo A."/>
            <person name="Mondo S."/>
            <person name="Pangilinan J."/>
            <person name="Riley R."/>
            <person name="Labutti K."/>
            <person name="Andreopoulos B."/>
            <person name="Lipzen A."/>
            <person name="Chen C."/>
            <person name="Yanf M."/>
            <person name="Daum C."/>
            <person name="Ng V."/>
            <person name="Clum A."/>
            <person name="Steindorff A."/>
            <person name="Ohm R."/>
            <person name="Martin F."/>
            <person name="Silar P."/>
            <person name="Natvig D."/>
            <person name="Lalanne C."/>
            <person name="Gautier V."/>
            <person name="Ament-Velasquez S.L."/>
            <person name="Kruys A."/>
            <person name="Hutchinson M.I."/>
            <person name="Powell A.J."/>
            <person name="Barry K."/>
            <person name="Miller A.N."/>
            <person name="Grigoriev I.V."/>
            <person name="Debuchy R."/>
            <person name="Gladieux P."/>
            <person name="Thoren M.H."/>
            <person name="Johannesson H."/>
        </authorList>
    </citation>
    <scope>NUCLEOTIDE SEQUENCE</scope>
    <source>
        <strain evidence="9">CBS 955.72</strain>
    </source>
</reference>
<dbReference type="Gene3D" id="3.40.1090.10">
    <property type="entry name" value="Cytosolic phospholipase A2 catalytic domain"/>
    <property type="match status" value="1"/>
</dbReference>
<evidence type="ECO:0000256" key="4">
    <source>
        <dbReference type="ARBA" id="ARBA00022833"/>
    </source>
</evidence>
<dbReference type="Proteomes" id="UP001275084">
    <property type="component" value="Unassembled WGS sequence"/>
</dbReference>
<feature type="short sequence motif" description="GXSXG" evidence="7">
    <location>
        <begin position="271"/>
        <end position="275"/>
    </location>
</feature>
<feature type="domain" description="PNPLA" evidence="8">
    <location>
        <begin position="233"/>
        <end position="428"/>
    </location>
</feature>
<keyword evidence="5 7" id="KW-0442">Lipid degradation</keyword>
<dbReference type="InterPro" id="IPR017907">
    <property type="entry name" value="Znf_RING_CS"/>
</dbReference>
<evidence type="ECO:0000256" key="3">
    <source>
        <dbReference type="ARBA" id="ARBA00022801"/>
    </source>
</evidence>
<evidence type="ECO:0000256" key="5">
    <source>
        <dbReference type="ARBA" id="ARBA00022963"/>
    </source>
</evidence>
<dbReference type="EMBL" id="JAUIQD010000005">
    <property type="protein sequence ID" value="KAK3349748.1"/>
    <property type="molecule type" value="Genomic_DNA"/>
</dbReference>